<feature type="compositionally biased region" description="Polar residues" evidence="1">
    <location>
        <begin position="1337"/>
        <end position="1351"/>
    </location>
</feature>
<accession>A0A3N4HU27</accession>
<feature type="compositionally biased region" description="Basic and acidic residues" evidence="1">
    <location>
        <begin position="1895"/>
        <end position="1916"/>
    </location>
</feature>
<evidence type="ECO:0000256" key="1">
    <source>
        <dbReference type="SAM" id="MobiDB-lite"/>
    </source>
</evidence>
<feature type="compositionally biased region" description="Basic and acidic residues" evidence="1">
    <location>
        <begin position="1391"/>
        <end position="1406"/>
    </location>
</feature>
<organism evidence="2 3">
    <name type="scientific">Ascobolus immersus RN42</name>
    <dbReference type="NCBI Taxonomy" id="1160509"/>
    <lineage>
        <taxon>Eukaryota</taxon>
        <taxon>Fungi</taxon>
        <taxon>Dikarya</taxon>
        <taxon>Ascomycota</taxon>
        <taxon>Pezizomycotina</taxon>
        <taxon>Pezizomycetes</taxon>
        <taxon>Pezizales</taxon>
        <taxon>Ascobolaceae</taxon>
        <taxon>Ascobolus</taxon>
    </lineage>
</organism>
<evidence type="ECO:0000313" key="2">
    <source>
        <dbReference type="EMBL" id="RPA76546.1"/>
    </source>
</evidence>
<feature type="compositionally biased region" description="Polar residues" evidence="1">
    <location>
        <begin position="32"/>
        <end position="41"/>
    </location>
</feature>
<feature type="region of interest" description="Disordered" evidence="1">
    <location>
        <begin position="15"/>
        <end position="235"/>
    </location>
</feature>
<feature type="region of interest" description="Disordered" evidence="1">
    <location>
        <begin position="1191"/>
        <end position="1351"/>
    </location>
</feature>
<dbReference type="PANTHER" id="PTHR48125:SF12">
    <property type="entry name" value="AT HOOK TRANSCRIPTION FACTOR FAMILY-RELATED"/>
    <property type="match status" value="1"/>
</dbReference>
<feature type="compositionally biased region" description="Pro residues" evidence="1">
    <location>
        <begin position="1477"/>
        <end position="1494"/>
    </location>
</feature>
<feature type="compositionally biased region" description="Basic residues" evidence="1">
    <location>
        <begin position="1077"/>
        <end position="1087"/>
    </location>
</feature>
<keyword evidence="3" id="KW-1185">Reference proteome</keyword>
<feature type="region of interest" description="Disordered" evidence="1">
    <location>
        <begin position="1058"/>
        <end position="1173"/>
    </location>
</feature>
<feature type="compositionally biased region" description="Low complexity" evidence="1">
    <location>
        <begin position="1306"/>
        <end position="1317"/>
    </location>
</feature>
<feature type="compositionally biased region" description="Basic and acidic residues" evidence="1">
    <location>
        <begin position="673"/>
        <end position="683"/>
    </location>
</feature>
<feature type="region of interest" description="Disordered" evidence="1">
    <location>
        <begin position="844"/>
        <end position="921"/>
    </location>
</feature>
<feature type="compositionally biased region" description="Pro residues" evidence="1">
    <location>
        <begin position="604"/>
        <end position="618"/>
    </location>
</feature>
<feature type="compositionally biased region" description="Basic and acidic residues" evidence="1">
    <location>
        <begin position="1152"/>
        <end position="1173"/>
    </location>
</feature>
<feature type="compositionally biased region" description="Polar residues" evidence="1">
    <location>
        <begin position="1929"/>
        <end position="1938"/>
    </location>
</feature>
<feature type="region of interest" description="Disordered" evidence="1">
    <location>
        <begin position="1839"/>
        <end position="1938"/>
    </location>
</feature>
<feature type="compositionally biased region" description="Low complexity" evidence="1">
    <location>
        <begin position="1629"/>
        <end position="1640"/>
    </location>
</feature>
<dbReference type="Proteomes" id="UP000275078">
    <property type="component" value="Unassembled WGS sequence"/>
</dbReference>
<feature type="compositionally biased region" description="Basic and acidic residues" evidence="1">
    <location>
        <begin position="844"/>
        <end position="853"/>
    </location>
</feature>
<feature type="region of interest" description="Disordered" evidence="1">
    <location>
        <begin position="250"/>
        <end position="296"/>
    </location>
</feature>
<feature type="compositionally biased region" description="Pro residues" evidence="1">
    <location>
        <begin position="1659"/>
        <end position="1713"/>
    </location>
</feature>
<dbReference type="PANTHER" id="PTHR48125">
    <property type="entry name" value="LP07818P1"/>
    <property type="match status" value="1"/>
</dbReference>
<feature type="compositionally biased region" description="Basic and acidic residues" evidence="1">
    <location>
        <begin position="502"/>
        <end position="515"/>
    </location>
</feature>
<feature type="region of interest" description="Disordered" evidence="1">
    <location>
        <begin position="599"/>
        <end position="748"/>
    </location>
</feature>
<feature type="compositionally biased region" description="Pro residues" evidence="1">
    <location>
        <begin position="1113"/>
        <end position="1140"/>
    </location>
</feature>
<gene>
    <name evidence="2" type="ORF">BJ508DRAFT_310952</name>
</gene>
<feature type="region of interest" description="Disordered" evidence="1">
    <location>
        <begin position="502"/>
        <end position="532"/>
    </location>
</feature>
<evidence type="ECO:0000313" key="3">
    <source>
        <dbReference type="Proteomes" id="UP000275078"/>
    </source>
</evidence>
<feature type="compositionally biased region" description="Acidic residues" evidence="1">
    <location>
        <begin position="707"/>
        <end position="717"/>
    </location>
</feature>
<feature type="compositionally biased region" description="Polar residues" evidence="1">
    <location>
        <begin position="635"/>
        <end position="652"/>
    </location>
</feature>
<protein>
    <submittedName>
        <fullName evidence="2">Uncharacterized protein</fullName>
    </submittedName>
</protein>
<feature type="compositionally biased region" description="Polar residues" evidence="1">
    <location>
        <begin position="214"/>
        <end position="224"/>
    </location>
</feature>
<sequence>MVPVLFLFLPMASRRRASRRTDVPEPSPWPTIPQSRSTPSDDGSVYQPPAKRPKTSDSFGSVDYLGNLDAPDNNDARKPTRKSESLAGGGSLDFAASDERRSQHSNPPDTAYATPAAKSCSPATTARSSRSKTVEYRGVSGSSYSPDYRKPSPRRSPSVNHRNSHASEETFEPLLSESEALESRRHKSTKGSDALDRDRTASNNGSVRPRRSGSIVSHTGPGSTSNGGLGKPLRDHSRMTAVGVVECTPEPEDEFYGSGGSVPNDYGAGGASEKRSSTAHAQHTPETPPYRQPIVTPDDFAASEMSRLPVPSNGYTEICTDVPCVFKFADHHGRVECIHATFDPFLSERTLPGSLPESATFQAALQLDSHGRWNVLLRTLGSNARGVAWIDQQDYPTIRQLLVTNHTVYVRIEWLKCSAVRGRGYLHQGCVAYSGFCPTVSAVPRTAVRLRTSMDDPNEDTAGGMGINKTSIQVEVPASSIGPEYRETSQIEDMWREIDLENKAEEERGRDRFSTDDDGGNTSAGRAVDDRASRHRISCSISRMYLWVWSGPGTMVNLIQVDPEALRDDVIELGEIVETKAHSSIRTEMRAGMDKLLQKYGLNPKPPSEPTPSKPTPKPADADNVGTPEGGKGTSNGRVAPTNTTNQRPASTSKKDKGQTRKGGRSNVEEEIERTTTPERAERSVTASPGAAGRSESPESQQRPGGEEGEEEEDGESDKEGSTTDRVVPASQPQKSLPVGSRKGRKDVETYTRSTLETSLAVSHKQIGRFRNDARAKLEEEYGVLFNKRLVEYSDREKDGMVMVYMNLWKERYPTKPVMTENQATYMLRFQLDDVSRNIQRDLEKKAREEAEAKGIPPPPKRRRGRPRKADSEKTTTTKKPGAKAGSGKKRTRGDEEQVRVAKGRSNSRVETEDEEDVDREVYGGGEETEVDGRRVEGFDTDHFEEGCLYVIFAATDARFGAEVIKVPRWAGTSYRGWFQWSRSHVPHWAIGQVKGHSLICLHCSNKWLPLMSETHFIDFQKEAKVEKFAVVIKTLDPDFGTLGSGIDCRAGLRTDSRPELSVDSAEAPAPAIPTPKPKRVPAKSHRQTLSYSPPPQEESSDVVPVNDNAGSPSPPTDTQPAPPSPPTDTGPASPSPPTDTGPASPIATIVPEKRKLVSSDDESYRESLRRLEEMKRIQRERMEARIMAQRAADLRSVTDTSQQDVELEARQSKSTAESPPDPNHQPSSPAMSPPPVSAEVPGPREVGYQTTPVKRPPKTSEPIPSAEPQKTHGAADASLTARVPVKRTTRPVDGAPRSDHAQMLSSSVSSVTFQSSPRTTSNKRGRANRTPAVAASDSTGPGSDGSIQPAVSQVIERNIDLFKDRITGNRAMGFSSSVDKRSAPQAVPVKHREPAPLGHTEKDSRVPIPGRSTLMPAQPAPSPSLTQSALSGLFSPVVESTASQRPGRPRAGATDPSEHQPRPPRPSSPTAGPNSHQPPPQVSRRSGPPPPQPSSGKTQPMATATEPAQPNPERTRERVPKAPQSRPKAQEQATSPDIPRSDRTRPAATTSDTPRSNRSRPADSSSRHPESQSGGTLVAFVAQPSLYSHSGRRSSPIHLSSLVKQVQTSRRAVAASGRDVRAPLGPHASTRNTSAAAARPPAPNPTRTPPAQNRPQKSTPPPPQNRPQKSTPPPPRKPAPKSTQPPPRKPAPKSTLPPPQSPPPRSTPPPYTAAPRSPTKQTTYPHTAKPTRPGDTTSKPAEKRARIERSSGSSITLSKPITLTPHPAPPNHTGRHTPDVDGYGTSYSRLQRQAGFAPYQRQLGSTKAIPNAPYHQQNWIRPDAAEIAAINAGVRIKVPSSPRVTDRLRTRPRPPRAPTDSISGSVRSEGLPARSVSGTQQGYSRDGGQGRKRKAEEKAREDEIAEMERVEKERALAAAKAKQGRSYGRSNAGGQRG</sequence>
<dbReference type="EMBL" id="ML119742">
    <property type="protein sequence ID" value="RPA76546.1"/>
    <property type="molecule type" value="Genomic_DNA"/>
</dbReference>
<feature type="region of interest" description="Disordered" evidence="1">
    <location>
        <begin position="1369"/>
        <end position="1803"/>
    </location>
</feature>
<feature type="compositionally biased region" description="Polar residues" evidence="1">
    <location>
        <begin position="1751"/>
        <end position="1762"/>
    </location>
</feature>
<proteinExistence type="predicted"/>
<name>A0A3N4HU27_ASCIM</name>
<feature type="compositionally biased region" description="Basic and acidic residues" evidence="1">
    <location>
        <begin position="1741"/>
        <end position="1750"/>
    </location>
</feature>
<feature type="compositionally biased region" description="Basic and acidic residues" evidence="1">
    <location>
        <begin position="74"/>
        <end position="84"/>
    </location>
</feature>
<feature type="compositionally biased region" description="Polar residues" evidence="1">
    <location>
        <begin position="1548"/>
        <end position="1557"/>
    </location>
</feature>
<reference evidence="2 3" key="1">
    <citation type="journal article" date="2018" name="Nat. Ecol. Evol.">
        <title>Pezizomycetes genomes reveal the molecular basis of ectomycorrhizal truffle lifestyle.</title>
        <authorList>
            <person name="Murat C."/>
            <person name="Payen T."/>
            <person name="Noel B."/>
            <person name="Kuo A."/>
            <person name="Morin E."/>
            <person name="Chen J."/>
            <person name="Kohler A."/>
            <person name="Krizsan K."/>
            <person name="Balestrini R."/>
            <person name="Da Silva C."/>
            <person name="Montanini B."/>
            <person name="Hainaut M."/>
            <person name="Levati E."/>
            <person name="Barry K.W."/>
            <person name="Belfiori B."/>
            <person name="Cichocki N."/>
            <person name="Clum A."/>
            <person name="Dockter R.B."/>
            <person name="Fauchery L."/>
            <person name="Guy J."/>
            <person name="Iotti M."/>
            <person name="Le Tacon F."/>
            <person name="Lindquist E.A."/>
            <person name="Lipzen A."/>
            <person name="Malagnac F."/>
            <person name="Mello A."/>
            <person name="Molinier V."/>
            <person name="Miyauchi S."/>
            <person name="Poulain J."/>
            <person name="Riccioni C."/>
            <person name="Rubini A."/>
            <person name="Sitrit Y."/>
            <person name="Splivallo R."/>
            <person name="Traeger S."/>
            <person name="Wang M."/>
            <person name="Zifcakova L."/>
            <person name="Wipf D."/>
            <person name="Zambonelli A."/>
            <person name="Paolocci F."/>
            <person name="Nowrousian M."/>
            <person name="Ottonello S."/>
            <person name="Baldrian P."/>
            <person name="Spatafora J.W."/>
            <person name="Henrissat B."/>
            <person name="Nagy L.G."/>
            <person name="Aury J.M."/>
            <person name="Wincker P."/>
            <person name="Grigoriev I.V."/>
            <person name="Bonfante P."/>
            <person name="Martin F.M."/>
        </authorList>
    </citation>
    <scope>NUCLEOTIDE SEQUENCE [LARGE SCALE GENOMIC DNA]</scope>
    <source>
        <strain evidence="2 3">RN42</strain>
    </source>
</reference>